<dbReference type="InterPro" id="IPR011701">
    <property type="entry name" value="MFS"/>
</dbReference>
<evidence type="ECO:0000256" key="2">
    <source>
        <dbReference type="ARBA" id="ARBA00022448"/>
    </source>
</evidence>
<feature type="transmembrane region" description="Helical" evidence="7">
    <location>
        <begin position="385"/>
        <end position="403"/>
    </location>
</feature>
<gene>
    <name evidence="9" type="primary">bmr3</name>
    <name evidence="9" type="ORF">Pla133_41320</name>
</gene>
<accession>A0A518BPX2</accession>
<comment type="subcellular location">
    <subcellularLocation>
        <location evidence="1">Cell membrane</location>
        <topology evidence="1">Multi-pass membrane protein</topology>
    </subcellularLocation>
</comment>
<dbReference type="InterPro" id="IPR001958">
    <property type="entry name" value="Tet-R_TetA/multi-R_MdtG-like"/>
</dbReference>
<dbReference type="InterPro" id="IPR036259">
    <property type="entry name" value="MFS_trans_sf"/>
</dbReference>
<dbReference type="AlphaFoldDB" id="A0A518BPX2"/>
<evidence type="ECO:0000313" key="9">
    <source>
        <dbReference type="EMBL" id="QDU69016.1"/>
    </source>
</evidence>
<feature type="transmembrane region" description="Helical" evidence="7">
    <location>
        <begin position="227"/>
        <end position="245"/>
    </location>
</feature>
<feature type="transmembrane region" description="Helical" evidence="7">
    <location>
        <begin position="296"/>
        <end position="319"/>
    </location>
</feature>
<dbReference type="Gene3D" id="1.20.1250.20">
    <property type="entry name" value="MFS general substrate transporter like domains"/>
    <property type="match status" value="2"/>
</dbReference>
<keyword evidence="4 7" id="KW-0812">Transmembrane</keyword>
<feature type="transmembrane region" description="Helical" evidence="7">
    <location>
        <begin position="325"/>
        <end position="344"/>
    </location>
</feature>
<evidence type="ECO:0000256" key="5">
    <source>
        <dbReference type="ARBA" id="ARBA00022989"/>
    </source>
</evidence>
<evidence type="ECO:0000256" key="3">
    <source>
        <dbReference type="ARBA" id="ARBA00022475"/>
    </source>
</evidence>
<feature type="transmembrane region" description="Helical" evidence="7">
    <location>
        <begin position="78"/>
        <end position="97"/>
    </location>
</feature>
<feature type="transmembrane region" description="Helical" evidence="7">
    <location>
        <begin position="103"/>
        <end position="127"/>
    </location>
</feature>
<evidence type="ECO:0000256" key="7">
    <source>
        <dbReference type="SAM" id="Phobius"/>
    </source>
</evidence>
<proteinExistence type="predicted"/>
<dbReference type="SUPFAM" id="SSF103473">
    <property type="entry name" value="MFS general substrate transporter"/>
    <property type="match status" value="1"/>
</dbReference>
<keyword evidence="5 7" id="KW-1133">Transmembrane helix</keyword>
<dbReference type="KEGG" id="pbap:Pla133_41320"/>
<feature type="transmembrane region" description="Helical" evidence="7">
    <location>
        <begin position="12"/>
        <end position="32"/>
    </location>
</feature>
<name>A0A518BPX2_9BACT</name>
<dbReference type="Proteomes" id="UP000316921">
    <property type="component" value="Chromosome"/>
</dbReference>
<sequence length="414" mass="43369">MSPWRRTYWSVWFANLTAALGMMSFLPFFPSVVEELGADSLGEISLWSGLCFGAAPLMAGIMGPFWGAFGDRFGRKLMVLRSMLALCLFVGLMSLAQTPLQLLILRLGQGIFSGFLPPSITLVSVGVPRGKQGRVAGELQMAMAAGAILGPLLGGLMVDWLGLRSLFLVVSALTGLGAMLVALFAREQRTAAERAQAVDAKPGGLAALLQGLAGDLLALWRNPRTRAGLVLLFMTQLGIGATNPQLELFVRELIGGDPELSPQKLTGWVFTAMAVANLVAMPAWGRIGDRIGHLRALVIAAAASAVALTITAAATGYWGLLSLRVLLSLGAAAMGPCAFALAAAESPEHRRGASFGAVFSARTFAMALSAGLGGILAGWLTIRGLFLATGVVLLAASLFGLWIRSRHRARAAAA</sequence>
<dbReference type="PANTHER" id="PTHR43414:SF6">
    <property type="entry name" value="MULTIDRUG RESISTANCE PROTEIN MDTG"/>
    <property type="match status" value="1"/>
</dbReference>
<feature type="transmembrane region" description="Helical" evidence="7">
    <location>
        <begin position="139"/>
        <end position="160"/>
    </location>
</feature>
<keyword evidence="6 7" id="KW-0472">Membrane</keyword>
<dbReference type="GO" id="GO:0022857">
    <property type="term" value="F:transmembrane transporter activity"/>
    <property type="evidence" value="ECO:0007669"/>
    <property type="project" value="InterPro"/>
</dbReference>
<feature type="transmembrane region" description="Helical" evidence="7">
    <location>
        <begin position="265"/>
        <end position="284"/>
    </location>
</feature>
<dbReference type="PANTHER" id="PTHR43414">
    <property type="entry name" value="MULTIDRUG RESISTANCE PROTEIN MDTG"/>
    <property type="match status" value="1"/>
</dbReference>
<dbReference type="Pfam" id="PF07690">
    <property type="entry name" value="MFS_1"/>
    <property type="match status" value="1"/>
</dbReference>
<feature type="domain" description="Major facilitator superfamily (MFS) profile" evidence="8">
    <location>
        <begin position="7"/>
        <end position="408"/>
    </location>
</feature>
<evidence type="ECO:0000256" key="4">
    <source>
        <dbReference type="ARBA" id="ARBA00022692"/>
    </source>
</evidence>
<keyword evidence="3" id="KW-1003">Cell membrane</keyword>
<reference evidence="9 10" key="1">
    <citation type="submission" date="2019-02" db="EMBL/GenBank/DDBJ databases">
        <title>Deep-cultivation of Planctomycetes and their phenomic and genomic characterization uncovers novel biology.</title>
        <authorList>
            <person name="Wiegand S."/>
            <person name="Jogler M."/>
            <person name="Boedeker C."/>
            <person name="Pinto D."/>
            <person name="Vollmers J."/>
            <person name="Rivas-Marin E."/>
            <person name="Kohn T."/>
            <person name="Peeters S.H."/>
            <person name="Heuer A."/>
            <person name="Rast P."/>
            <person name="Oberbeckmann S."/>
            <person name="Bunk B."/>
            <person name="Jeske O."/>
            <person name="Meyerdierks A."/>
            <person name="Storesund J.E."/>
            <person name="Kallscheuer N."/>
            <person name="Luecker S."/>
            <person name="Lage O.M."/>
            <person name="Pohl T."/>
            <person name="Merkel B.J."/>
            <person name="Hornburger P."/>
            <person name="Mueller R.-W."/>
            <person name="Bruemmer F."/>
            <person name="Labrenz M."/>
            <person name="Spormann A.M."/>
            <person name="Op den Camp H."/>
            <person name="Overmann J."/>
            <person name="Amann R."/>
            <person name="Jetten M.S.M."/>
            <person name="Mascher T."/>
            <person name="Medema M.H."/>
            <person name="Devos D.P."/>
            <person name="Kaster A.-K."/>
            <person name="Ovreas L."/>
            <person name="Rohde M."/>
            <person name="Galperin M.Y."/>
            <person name="Jogler C."/>
        </authorList>
    </citation>
    <scope>NUCLEOTIDE SEQUENCE [LARGE SCALE GENOMIC DNA]</scope>
    <source>
        <strain evidence="9 10">Pla133</strain>
    </source>
</reference>
<dbReference type="EMBL" id="CP036287">
    <property type="protein sequence ID" value="QDU69016.1"/>
    <property type="molecule type" value="Genomic_DNA"/>
</dbReference>
<keyword evidence="10" id="KW-1185">Reference proteome</keyword>
<feature type="transmembrane region" description="Helical" evidence="7">
    <location>
        <begin position="166"/>
        <end position="185"/>
    </location>
</feature>
<dbReference type="GO" id="GO:0005886">
    <property type="term" value="C:plasma membrane"/>
    <property type="evidence" value="ECO:0007669"/>
    <property type="project" value="UniProtKB-SubCell"/>
</dbReference>
<evidence type="ECO:0000259" key="8">
    <source>
        <dbReference type="PROSITE" id="PS50850"/>
    </source>
</evidence>
<evidence type="ECO:0000256" key="6">
    <source>
        <dbReference type="ARBA" id="ARBA00023136"/>
    </source>
</evidence>
<dbReference type="RefSeq" id="WP_145068534.1">
    <property type="nucleotide sequence ID" value="NZ_CP036287.1"/>
</dbReference>
<evidence type="ECO:0000256" key="1">
    <source>
        <dbReference type="ARBA" id="ARBA00004651"/>
    </source>
</evidence>
<organism evidence="9 10">
    <name type="scientific">Engelhardtia mirabilis</name>
    <dbReference type="NCBI Taxonomy" id="2528011"/>
    <lineage>
        <taxon>Bacteria</taxon>
        <taxon>Pseudomonadati</taxon>
        <taxon>Planctomycetota</taxon>
        <taxon>Planctomycetia</taxon>
        <taxon>Planctomycetia incertae sedis</taxon>
        <taxon>Engelhardtia</taxon>
    </lineage>
</organism>
<feature type="transmembrane region" description="Helical" evidence="7">
    <location>
        <begin position="44"/>
        <end position="66"/>
    </location>
</feature>
<evidence type="ECO:0000313" key="10">
    <source>
        <dbReference type="Proteomes" id="UP000316921"/>
    </source>
</evidence>
<feature type="transmembrane region" description="Helical" evidence="7">
    <location>
        <begin position="356"/>
        <end position="379"/>
    </location>
</feature>
<keyword evidence="2" id="KW-0813">Transport</keyword>
<dbReference type="PRINTS" id="PR01035">
    <property type="entry name" value="TCRTETA"/>
</dbReference>
<dbReference type="InterPro" id="IPR020846">
    <property type="entry name" value="MFS_dom"/>
</dbReference>
<dbReference type="PROSITE" id="PS50850">
    <property type="entry name" value="MFS"/>
    <property type="match status" value="1"/>
</dbReference>
<protein>
    <submittedName>
        <fullName evidence="9">Multidrug resistance protein 3</fullName>
    </submittedName>
</protein>